<dbReference type="GO" id="GO:0051240">
    <property type="term" value="P:positive regulation of multicellular organismal process"/>
    <property type="evidence" value="ECO:0007669"/>
    <property type="project" value="UniProtKB-ARBA"/>
</dbReference>
<dbReference type="Pfam" id="PF00688">
    <property type="entry name" value="TGFb_propeptide"/>
    <property type="match status" value="1"/>
</dbReference>
<sequence length="376" mass="43235">MRQRIWALLLVAFVVAGVHVKLAAAEIRKNYKVSPNKEMVKAFEKRLLEMFGLDSRPRPSSNSLVSNYMWELYKKQEKLKGFEESNTIRCFKAQESSPEDHCDQFKALYEFDISGIPVNEEIWAAELVVYREESSPSEGRHPLHRVQVFDLIRPASTEANSIQRLLDTRIFRGSSNGSWESMDVLPAVQRWRSEPSQNYGLHVELASSVDASKPQHVRLKRSTEEDPERWLQYEPLLVTYSRNRDSELEVLSRTKRSNNGNAVKRHRKKGRKDNCRRHALYVDFSDVGWNDWIIAPPGYNAYFCHGDCPFPLPDHLNSTNHAIVQTLMNSANPAAVPRACCVPTELSPISMLYKDKYDNVVLKNYQDMVVEGCGCR</sequence>
<dbReference type="EMBL" id="BGPR01000484">
    <property type="protein sequence ID" value="GBM22667.1"/>
    <property type="molecule type" value="Genomic_DNA"/>
</dbReference>
<name>A0A4Y2E1Z3_ARAVE</name>
<dbReference type="FunFam" id="2.10.90.10:FF:000103">
    <property type="entry name" value="Bone morphogenetic protein 16"/>
    <property type="match status" value="1"/>
</dbReference>
<dbReference type="GO" id="GO:0030154">
    <property type="term" value="P:cell differentiation"/>
    <property type="evidence" value="ECO:0007669"/>
    <property type="project" value="UniProtKB-KW"/>
</dbReference>
<protein>
    <submittedName>
        <fullName evidence="13">Bone morphogenetic protein 4</fullName>
    </submittedName>
</protein>
<evidence type="ECO:0000256" key="11">
    <source>
        <dbReference type="SAM" id="SignalP"/>
    </source>
</evidence>
<evidence type="ECO:0000313" key="14">
    <source>
        <dbReference type="Proteomes" id="UP000499080"/>
    </source>
</evidence>
<dbReference type="GO" id="GO:0005125">
    <property type="term" value="F:cytokine activity"/>
    <property type="evidence" value="ECO:0007669"/>
    <property type="project" value="TreeGrafter"/>
</dbReference>
<keyword evidence="7 10" id="KW-0339">Growth factor</keyword>
<feature type="domain" description="TGF-beta family profile" evidence="12">
    <location>
        <begin position="253"/>
        <end position="376"/>
    </location>
</feature>
<comment type="similarity">
    <text evidence="2 10">Belongs to the TGF-beta family.</text>
</comment>
<evidence type="ECO:0000256" key="1">
    <source>
        <dbReference type="ARBA" id="ARBA00004613"/>
    </source>
</evidence>
<dbReference type="Pfam" id="PF00019">
    <property type="entry name" value="TGF_beta"/>
    <property type="match status" value="1"/>
</dbReference>
<gene>
    <name evidence="13" type="primary">BMP4</name>
    <name evidence="13" type="ORF">AVEN_144449_1</name>
</gene>
<dbReference type="GO" id="GO:0051094">
    <property type="term" value="P:positive regulation of developmental process"/>
    <property type="evidence" value="ECO:0007669"/>
    <property type="project" value="UniProtKB-ARBA"/>
</dbReference>
<evidence type="ECO:0000256" key="8">
    <source>
        <dbReference type="ARBA" id="ARBA00023157"/>
    </source>
</evidence>
<evidence type="ECO:0000256" key="5">
    <source>
        <dbReference type="ARBA" id="ARBA00022729"/>
    </source>
</evidence>
<feature type="chain" id="PRO_5021353062" evidence="11">
    <location>
        <begin position="26"/>
        <end position="376"/>
    </location>
</feature>
<dbReference type="SMART" id="SM00204">
    <property type="entry name" value="TGFB"/>
    <property type="match status" value="1"/>
</dbReference>
<keyword evidence="8" id="KW-1015">Disulfide bond</keyword>
<evidence type="ECO:0000256" key="3">
    <source>
        <dbReference type="ARBA" id="ARBA00022473"/>
    </source>
</evidence>
<dbReference type="PANTHER" id="PTHR11848:SF263">
    <property type="entry name" value="PROTEIN DECAPENTAPLEGIC"/>
    <property type="match status" value="1"/>
</dbReference>
<dbReference type="Proteomes" id="UP000499080">
    <property type="component" value="Unassembled WGS sequence"/>
</dbReference>
<dbReference type="PROSITE" id="PS00250">
    <property type="entry name" value="TGF_BETA_1"/>
    <property type="match status" value="1"/>
</dbReference>
<keyword evidence="14" id="KW-1185">Reference proteome</keyword>
<evidence type="ECO:0000313" key="13">
    <source>
        <dbReference type="EMBL" id="GBM22667.1"/>
    </source>
</evidence>
<evidence type="ECO:0000256" key="4">
    <source>
        <dbReference type="ARBA" id="ARBA00022525"/>
    </source>
</evidence>
<dbReference type="AlphaFoldDB" id="A0A4Y2E1Z3"/>
<feature type="signal peptide" evidence="11">
    <location>
        <begin position="1"/>
        <end position="25"/>
    </location>
</feature>
<evidence type="ECO:0000256" key="6">
    <source>
        <dbReference type="ARBA" id="ARBA00022782"/>
    </source>
</evidence>
<dbReference type="CDD" id="cd13760">
    <property type="entry name" value="TGF_beta_BMP2_like"/>
    <property type="match status" value="1"/>
</dbReference>
<dbReference type="InterPro" id="IPR017948">
    <property type="entry name" value="TGFb_CS"/>
</dbReference>
<dbReference type="PANTHER" id="PTHR11848">
    <property type="entry name" value="TGF-BETA FAMILY"/>
    <property type="match status" value="1"/>
</dbReference>
<evidence type="ECO:0000259" key="12">
    <source>
        <dbReference type="PROSITE" id="PS51362"/>
    </source>
</evidence>
<dbReference type="InterPro" id="IPR015615">
    <property type="entry name" value="TGF-beta-rel"/>
</dbReference>
<keyword evidence="4" id="KW-0964">Secreted</keyword>
<dbReference type="GO" id="GO:0005615">
    <property type="term" value="C:extracellular space"/>
    <property type="evidence" value="ECO:0007669"/>
    <property type="project" value="TreeGrafter"/>
</dbReference>
<evidence type="ECO:0000256" key="10">
    <source>
        <dbReference type="RuleBase" id="RU000354"/>
    </source>
</evidence>
<dbReference type="InterPro" id="IPR001111">
    <property type="entry name" value="TGF-b_propeptide"/>
</dbReference>
<keyword evidence="5 11" id="KW-0732">Signal</keyword>
<dbReference type="SUPFAM" id="SSF57501">
    <property type="entry name" value="Cystine-knot cytokines"/>
    <property type="match status" value="1"/>
</dbReference>
<evidence type="ECO:0000256" key="7">
    <source>
        <dbReference type="ARBA" id="ARBA00023030"/>
    </source>
</evidence>
<dbReference type="PRINTS" id="PR00669">
    <property type="entry name" value="INHIBINA"/>
</dbReference>
<dbReference type="InterPro" id="IPR029034">
    <property type="entry name" value="Cystine-knot_cytokine"/>
</dbReference>
<dbReference type="PROSITE" id="PS51362">
    <property type="entry name" value="TGF_BETA_2"/>
    <property type="match status" value="1"/>
</dbReference>
<dbReference type="Gene3D" id="2.10.90.10">
    <property type="entry name" value="Cystine-knot cytokines"/>
    <property type="match status" value="1"/>
</dbReference>
<dbReference type="GO" id="GO:0008083">
    <property type="term" value="F:growth factor activity"/>
    <property type="evidence" value="ECO:0007669"/>
    <property type="project" value="UniProtKB-KW"/>
</dbReference>
<proteinExistence type="inferred from homology"/>
<accession>A0A4Y2E1Z3</accession>
<keyword evidence="3" id="KW-0217">Developmental protein</keyword>
<evidence type="ECO:0000256" key="9">
    <source>
        <dbReference type="ARBA" id="ARBA00023180"/>
    </source>
</evidence>
<keyword evidence="6" id="KW-0221">Differentiation</keyword>
<dbReference type="OrthoDB" id="5987191at2759"/>
<organism evidence="13 14">
    <name type="scientific">Araneus ventricosus</name>
    <name type="common">Orbweaver spider</name>
    <name type="synonym">Epeira ventricosa</name>
    <dbReference type="NCBI Taxonomy" id="182803"/>
    <lineage>
        <taxon>Eukaryota</taxon>
        <taxon>Metazoa</taxon>
        <taxon>Ecdysozoa</taxon>
        <taxon>Arthropoda</taxon>
        <taxon>Chelicerata</taxon>
        <taxon>Arachnida</taxon>
        <taxon>Araneae</taxon>
        <taxon>Araneomorphae</taxon>
        <taxon>Entelegynae</taxon>
        <taxon>Araneoidea</taxon>
        <taxon>Araneidae</taxon>
        <taxon>Araneus</taxon>
    </lineage>
</organism>
<dbReference type="Gene3D" id="2.60.120.970">
    <property type="match status" value="1"/>
</dbReference>
<reference evidence="13 14" key="1">
    <citation type="journal article" date="2019" name="Sci. Rep.">
        <title>Orb-weaving spider Araneus ventricosus genome elucidates the spidroin gene catalogue.</title>
        <authorList>
            <person name="Kono N."/>
            <person name="Nakamura H."/>
            <person name="Ohtoshi R."/>
            <person name="Moran D.A.P."/>
            <person name="Shinohara A."/>
            <person name="Yoshida Y."/>
            <person name="Fujiwara M."/>
            <person name="Mori M."/>
            <person name="Tomita M."/>
            <person name="Arakawa K."/>
        </authorList>
    </citation>
    <scope>NUCLEOTIDE SEQUENCE [LARGE SCALE GENOMIC DNA]</scope>
</reference>
<comment type="caution">
    <text evidence="13">The sequence shown here is derived from an EMBL/GenBank/DDBJ whole genome shotgun (WGS) entry which is preliminary data.</text>
</comment>
<comment type="subcellular location">
    <subcellularLocation>
        <location evidence="1">Secreted</location>
    </subcellularLocation>
</comment>
<dbReference type="InterPro" id="IPR001839">
    <property type="entry name" value="TGF-b_C"/>
</dbReference>
<keyword evidence="9" id="KW-0325">Glycoprotein</keyword>
<evidence type="ECO:0000256" key="2">
    <source>
        <dbReference type="ARBA" id="ARBA00006656"/>
    </source>
</evidence>